<comment type="similarity">
    <text evidence="3">Belongs to the peptidase S9C family.</text>
</comment>
<dbReference type="GO" id="GO:0006508">
    <property type="term" value="P:proteolysis"/>
    <property type="evidence" value="ECO:0007669"/>
    <property type="project" value="InterPro"/>
</dbReference>
<dbReference type="HOGENOM" id="CLU_014230_1_1_1"/>
<dbReference type="Gramene" id="EFJ20766">
    <property type="protein sequence ID" value="EFJ20766"/>
    <property type="gene ID" value="SELMODRAFT_268154"/>
</dbReference>
<dbReference type="EMBL" id="GL377601">
    <property type="protein sequence ID" value="EFJ20766.1"/>
    <property type="molecule type" value="Genomic_DNA"/>
</dbReference>
<evidence type="ECO:0000256" key="6">
    <source>
        <dbReference type="ARBA" id="ARBA00022490"/>
    </source>
</evidence>
<dbReference type="KEGG" id="smo:SELMODRAFT_268154"/>
<feature type="domain" description="Acylamino-acid-releasing enzyme N-terminal" evidence="9">
    <location>
        <begin position="16"/>
        <end position="481"/>
    </location>
</feature>
<dbReference type="InterPro" id="IPR001375">
    <property type="entry name" value="Peptidase_S9_cat"/>
</dbReference>
<dbReference type="GO" id="GO:0004252">
    <property type="term" value="F:serine-type endopeptidase activity"/>
    <property type="evidence" value="ECO:0000318"/>
    <property type="project" value="GO_Central"/>
</dbReference>
<evidence type="ECO:0000256" key="3">
    <source>
        <dbReference type="ARBA" id="ARBA00010040"/>
    </source>
</evidence>
<dbReference type="PANTHER" id="PTHR42776">
    <property type="entry name" value="SERINE PEPTIDASE S9 FAMILY MEMBER"/>
    <property type="match status" value="1"/>
</dbReference>
<dbReference type="PANTHER" id="PTHR42776:SF4">
    <property type="entry name" value="ACYLAMINO-ACID-RELEASING ENZYME"/>
    <property type="match status" value="1"/>
</dbReference>
<evidence type="ECO:0000256" key="4">
    <source>
        <dbReference type="ARBA" id="ARBA00011881"/>
    </source>
</evidence>
<dbReference type="FunFam" id="3.40.50.1820:FF:000146">
    <property type="entry name" value="Acylamino-acid-releasing enzyme"/>
    <property type="match status" value="1"/>
</dbReference>
<accession>D8S4K3</accession>
<evidence type="ECO:0000259" key="9">
    <source>
        <dbReference type="Pfam" id="PF19283"/>
    </source>
</evidence>
<dbReference type="InParanoid" id="D8S4K3"/>
<comment type="subcellular location">
    <subcellularLocation>
        <location evidence="2">Cytoplasm</location>
    </subcellularLocation>
</comment>
<name>D8S4K3_SELML</name>
<sequence>MELAPAILGSNSAAPQAPQDRQLAKQSELLQSFFGIPSIDKAWASPSPRGNAKRNFMSHLYLPEAGHGLDPATNCHWSPFPIQLTGASLVVPSPSGSKVLVVCNTEPASKDSPCSVKLQIWGPMQLLKEVHVPSKLHGSVYTDGWFEGVSWSHDERFIAYVAEEPPVDRQVFGQAMGKDGQKQEGEAGTWKGQGDWVEDWGECYAGKRRPLIYVADTNSGSVQAVEGIPQDLSAGQVVWAPSSSEGTQYLVFVAWSSFADNFKTPRKLGMKYCYNRPCALYATAAPMFGSHSSDRSPGAPLKLTATISSAFSPRFSPDGEFLVFLSAKAAVDSGAHCATNSLHCVKWSGGDSLGTLPPARDVVPVISRPDAKGFPGLYCSTFLSHPWLYDNRTLLLTSAWRSTQVIVSVNLESGEVLRLTPEDSISSWSLLSVFKNNLLAVASNPGSPPDLKIAYCSSMEKISDAAFQWSDIPTPVEHTEEVQSILSSISSRILQIPVPSSDGNEILPQGAKDPFEAVFVSPGEVKEGSEPPPLVLVLHGGPHSVSLTGFSRNYAFLVGLGFSLLHVNYRGSLGFGEEALQCLLGNIGRRDVNDVLTALDVVLAEGLAKPDKVAVVGGSHGGFLTSHLIGQAPGRFVTGIVRNPVCNISSMVGITDIPDWCYMESYGKAGLDLYDEAPSVKHLGAFYQASPIAHVDKVQVPTMFLLGAQDRRVPVSNGLQYAQALRARGLEVKVIVFPDDIHAIDRPQSDFESFVNIGAWLKRFT</sequence>
<protein>
    <recommendedName>
        <fullName evidence="5">acylaminoacyl-peptidase</fullName>
        <ecNumber evidence="5">3.4.19.1</ecNumber>
    </recommendedName>
</protein>
<organism evidence="11">
    <name type="scientific">Selaginella moellendorffii</name>
    <name type="common">Spikemoss</name>
    <dbReference type="NCBI Taxonomy" id="88036"/>
    <lineage>
        <taxon>Eukaryota</taxon>
        <taxon>Viridiplantae</taxon>
        <taxon>Streptophyta</taxon>
        <taxon>Embryophyta</taxon>
        <taxon>Tracheophyta</taxon>
        <taxon>Lycopodiopsida</taxon>
        <taxon>Selaginellales</taxon>
        <taxon>Selaginellaceae</taxon>
        <taxon>Selaginella</taxon>
    </lineage>
</organism>
<evidence type="ECO:0000256" key="2">
    <source>
        <dbReference type="ARBA" id="ARBA00004496"/>
    </source>
</evidence>
<proteinExistence type="inferred from homology"/>
<evidence type="ECO:0000256" key="1">
    <source>
        <dbReference type="ARBA" id="ARBA00000721"/>
    </source>
</evidence>
<keyword evidence="7" id="KW-0378">Hydrolase</keyword>
<evidence type="ECO:0000313" key="10">
    <source>
        <dbReference type="EMBL" id="EFJ20766.1"/>
    </source>
</evidence>
<evidence type="ECO:0000259" key="8">
    <source>
        <dbReference type="Pfam" id="PF00326"/>
    </source>
</evidence>
<reference evidence="10 11" key="1">
    <citation type="journal article" date="2011" name="Science">
        <title>The Selaginella genome identifies genetic changes associated with the evolution of vascular plants.</title>
        <authorList>
            <person name="Banks J.A."/>
            <person name="Nishiyama T."/>
            <person name="Hasebe M."/>
            <person name="Bowman J.L."/>
            <person name="Gribskov M."/>
            <person name="dePamphilis C."/>
            <person name="Albert V.A."/>
            <person name="Aono N."/>
            <person name="Aoyama T."/>
            <person name="Ambrose B.A."/>
            <person name="Ashton N.W."/>
            <person name="Axtell M.J."/>
            <person name="Barker E."/>
            <person name="Barker M.S."/>
            <person name="Bennetzen J.L."/>
            <person name="Bonawitz N.D."/>
            <person name="Chapple C."/>
            <person name="Cheng C."/>
            <person name="Correa L.G."/>
            <person name="Dacre M."/>
            <person name="DeBarry J."/>
            <person name="Dreyer I."/>
            <person name="Elias M."/>
            <person name="Engstrom E.M."/>
            <person name="Estelle M."/>
            <person name="Feng L."/>
            <person name="Finet C."/>
            <person name="Floyd S.K."/>
            <person name="Frommer W.B."/>
            <person name="Fujita T."/>
            <person name="Gramzow L."/>
            <person name="Gutensohn M."/>
            <person name="Harholt J."/>
            <person name="Hattori M."/>
            <person name="Heyl A."/>
            <person name="Hirai T."/>
            <person name="Hiwatashi Y."/>
            <person name="Ishikawa M."/>
            <person name="Iwata M."/>
            <person name="Karol K.G."/>
            <person name="Koehler B."/>
            <person name="Kolukisaoglu U."/>
            <person name="Kubo M."/>
            <person name="Kurata T."/>
            <person name="Lalonde S."/>
            <person name="Li K."/>
            <person name="Li Y."/>
            <person name="Litt A."/>
            <person name="Lyons E."/>
            <person name="Manning G."/>
            <person name="Maruyama T."/>
            <person name="Michael T.P."/>
            <person name="Mikami K."/>
            <person name="Miyazaki S."/>
            <person name="Morinaga S."/>
            <person name="Murata T."/>
            <person name="Mueller-Roeber B."/>
            <person name="Nelson D.R."/>
            <person name="Obara M."/>
            <person name="Oguri Y."/>
            <person name="Olmstead R.G."/>
            <person name="Onodera N."/>
            <person name="Petersen B.L."/>
            <person name="Pils B."/>
            <person name="Prigge M."/>
            <person name="Rensing S.A."/>
            <person name="Riano-Pachon D.M."/>
            <person name="Roberts A.W."/>
            <person name="Sato Y."/>
            <person name="Scheller H.V."/>
            <person name="Schulz B."/>
            <person name="Schulz C."/>
            <person name="Shakirov E.V."/>
            <person name="Shibagaki N."/>
            <person name="Shinohara N."/>
            <person name="Shippen D.E."/>
            <person name="Soerensen I."/>
            <person name="Sotooka R."/>
            <person name="Sugimoto N."/>
            <person name="Sugita M."/>
            <person name="Sumikawa N."/>
            <person name="Tanurdzic M."/>
            <person name="Theissen G."/>
            <person name="Ulvskov P."/>
            <person name="Wakazuki S."/>
            <person name="Weng J.K."/>
            <person name="Willats W.W."/>
            <person name="Wipf D."/>
            <person name="Wolf P.G."/>
            <person name="Yang L."/>
            <person name="Zimmer A.D."/>
            <person name="Zhu Q."/>
            <person name="Mitros T."/>
            <person name="Hellsten U."/>
            <person name="Loque D."/>
            <person name="Otillar R."/>
            <person name="Salamov A."/>
            <person name="Schmutz J."/>
            <person name="Shapiro H."/>
            <person name="Lindquist E."/>
            <person name="Lucas S."/>
            <person name="Rokhsar D."/>
            <person name="Grigoriev I.V."/>
        </authorList>
    </citation>
    <scope>NUCLEOTIDE SEQUENCE [LARGE SCALE GENOMIC DNA]</scope>
</reference>
<comment type="subunit">
    <text evidence="4">Homotetramer.</text>
</comment>
<keyword evidence="6" id="KW-0963">Cytoplasm</keyword>
<dbReference type="PROSITE" id="PS00708">
    <property type="entry name" value="PRO_ENDOPEP_SER"/>
    <property type="match status" value="1"/>
</dbReference>
<dbReference type="MEROPS" id="S09.004"/>
<feature type="domain" description="Peptidase S9 prolyl oligopeptidase catalytic" evidence="8">
    <location>
        <begin position="550"/>
        <end position="763"/>
    </location>
</feature>
<dbReference type="STRING" id="88036.D8S4K3"/>
<evidence type="ECO:0000313" key="11">
    <source>
        <dbReference type="Proteomes" id="UP000001514"/>
    </source>
</evidence>
<dbReference type="GO" id="GO:0005737">
    <property type="term" value="C:cytoplasm"/>
    <property type="evidence" value="ECO:0007669"/>
    <property type="project" value="UniProtKB-SubCell"/>
</dbReference>
<dbReference type="InterPro" id="IPR045550">
    <property type="entry name" value="AARE_N"/>
</dbReference>
<dbReference type="EC" id="3.4.19.1" evidence="5"/>
<dbReference type="OMA" id="WNKDSTH"/>
<comment type="catalytic activity">
    <reaction evidence="1">
        <text>Cleavage of an N-acetyl or N-formyl amino acid from the N-terminus of a polypeptide.</text>
        <dbReference type="EC" id="3.4.19.1"/>
    </reaction>
</comment>
<dbReference type="Proteomes" id="UP000001514">
    <property type="component" value="Unassembled WGS sequence"/>
</dbReference>
<dbReference type="Pfam" id="PF19283">
    <property type="entry name" value="APEH_N"/>
    <property type="match status" value="1"/>
</dbReference>
<dbReference type="FunCoup" id="D8S4K3">
    <property type="interactions" value="2327"/>
</dbReference>
<dbReference type="Pfam" id="PF00326">
    <property type="entry name" value="Peptidase_S9"/>
    <property type="match status" value="1"/>
</dbReference>
<dbReference type="InterPro" id="IPR029058">
    <property type="entry name" value="AB_hydrolase_fold"/>
</dbReference>
<dbReference type="SUPFAM" id="SSF53474">
    <property type="entry name" value="alpha/beta-Hydrolases"/>
    <property type="match status" value="1"/>
</dbReference>
<dbReference type="InterPro" id="IPR002471">
    <property type="entry name" value="Pept_S9_AS"/>
</dbReference>
<evidence type="ECO:0000256" key="5">
    <source>
        <dbReference type="ARBA" id="ARBA00012917"/>
    </source>
</evidence>
<dbReference type="SUPFAM" id="SSF82171">
    <property type="entry name" value="DPP6 N-terminal domain-like"/>
    <property type="match status" value="1"/>
</dbReference>
<dbReference type="GO" id="GO:0008242">
    <property type="term" value="F:omega peptidase activity"/>
    <property type="evidence" value="ECO:0007669"/>
    <property type="project" value="UniProtKB-EC"/>
</dbReference>
<evidence type="ECO:0000256" key="7">
    <source>
        <dbReference type="ARBA" id="ARBA00022801"/>
    </source>
</evidence>
<gene>
    <name evidence="10" type="ORF">SELMODRAFT_268154</name>
</gene>
<dbReference type="AlphaFoldDB" id="D8S4K3"/>
<dbReference type="eggNOG" id="KOG2100">
    <property type="taxonomic scope" value="Eukaryota"/>
</dbReference>
<dbReference type="Gene3D" id="3.40.50.1820">
    <property type="entry name" value="alpha/beta hydrolase"/>
    <property type="match status" value="1"/>
</dbReference>
<keyword evidence="11" id="KW-1185">Reference proteome</keyword>